<evidence type="ECO:0000256" key="1">
    <source>
        <dbReference type="SAM" id="MobiDB-lite"/>
    </source>
</evidence>
<dbReference type="AlphaFoldDB" id="A0AAN9GCZ7"/>
<accession>A0AAN9GCZ7</accession>
<feature type="compositionally biased region" description="Polar residues" evidence="1">
    <location>
        <begin position="101"/>
        <end position="110"/>
    </location>
</feature>
<evidence type="ECO:0000313" key="2">
    <source>
        <dbReference type="EMBL" id="KAK7103771.1"/>
    </source>
</evidence>
<dbReference type="Proteomes" id="UP001374579">
    <property type="component" value="Unassembled WGS sequence"/>
</dbReference>
<name>A0AAN9GCZ7_9CAEN</name>
<comment type="caution">
    <text evidence="2">The sequence shown here is derived from an EMBL/GenBank/DDBJ whole genome shotgun (WGS) entry which is preliminary data.</text>
</comment>
<feature type="region of interest" description="Disordered" evidence="1">
    <location>
        <begin position="1"/>
        <end position="135"/>
    </location>
</feature>
<dbReference type="EMBL" id="JBAMIC010000008">
    <property type="protein sequence ID" value="KAK7103771.1"/>
    <property type="molecule type" value="Genomic_DNA"/>
</dbReference>
<proteinExistence type="predicted"/>
<keyword evidence="3" id="KW-1185">Reference proteome</keyword>
<gene>
    <name evidence="2" type="ORF">V1264_018605</name>
</gene>
<organism evidence="2 3">
    <name type="scientific">Littorina saxatilis</name>
    <dbReference type="NCBI Taxonomy" id="31220"/>
    <lineage>
        <taxon>Eukaryota</taxon>
        <taxon>Metazoa</taxon>
        <taxon>Spiralia</taxon>
        <taxon>Lophotrochozoa</taxon>
        <taxon>Mollusca</taxon>
        <taxon>Gastropoda</taxon>
        <taxon>Caenogastropoda</taxon>
        <taxon>Littorinimorpha</taxon>
        <taxon>Littorinoidea</taxon>
        <taxon>Littorinidae</taxon>
        <taxon>Littorina</taxon>
    </lineage>
</organism>
<protein>
    <submittedName>
        <fullName evidence="2">Uncharacterized protein</fullName>
    </submittedName>
</protein>
<reference evidence="2 3" key="1">
    <citation type="submission" date="2024-02" db="EMBL/GenBank/DDBJ databases">
        <title>Chromosome-scale genome assembly of the rough periwinkle Littorina saxatilis.</title>
        <authorList>
            <person name="De Jode A."/>
            <person name="Faria R."/>
            <person name="Formenti G."/>
            <person name="Sims Y."/>
            <person name="Smith T.P."/>
            <person name="Tracey A."/>
            <person name="Wood J.M.D."/>
            <person name="Zagrodzka Z.B."/>
            <person name="Johannesson K."/>
            <person name="Butlin R.K."/>
            <person name="Leder E.H."/>
        </authorList>
    </citation>
    <scope>NUCLEOTIDE SEQUENCE [LARGE SCALE GENOMIC DNA]</scope>
    <source>
        <strain evidence="2">Snail1</strain>
        <tissue evidence="2">Muscle</tissue>
    </source>
</reference>
<evidence type="ECO:0000313" key="3">
    <source>
        <dbReference type="Proteomes" id="UP001374579"/>
    </source>
</evidence>
<sequence length="135" mass="14818">MSTGRKPPLLVNDPKPRKEVSADQQSAGSEAAKNCFPAGSVQSPHQGRRTSSTYLRVHLRRRRPLKQEPEFRKPEGKTSEASDNTSPTAGGNAALPETTGRCITSYTKSGSLKRGTVKQRTQMPPAPKPKPRRRQ</sequence>
<feature type="compositionally biased region" description="Basic and acidic residues" evidence="1">
    <location>
        <begin position="65"/>
        <end position="80"/>
    </location>
</feature>
<feature type="compositionally biased region" description="Polar residues" evidence="1">
    <location>
        <begin position="40"/>
        <end position="54"/>
    </location>
</feature>